<sequence>MDDSMVVPDEVRVEVLRRLAEQAMSDPSFRAQARDDLDAALVAHGYELNERELTLVRRFRESLADAGVDLDLVAEARAE</sequence>
<evidence type="ECO:0000313" key="1">
    <source>
        <dbReference type="EMBL" id="CAA9545109.1"/>
    </source>
</evidence>
<reference evidence="1" key="1">
    <citation type="submission" date="2020-02" db="EMBL/GenBank/DDBJ databases">
        <authorList>
            <person name="Meier V. D."/>
        </authorList>
    </citation>
    <scope>NUCLEOTIDE SEQUENCE</scope>
    <source>
        <strain evidence="1">AVDCRST_MAG19</strain>
    </source>
</reference>
<dbReference type="AlphaFoldDB" id="A0A6J4UBP9"/>
<proteinExistence type="predicted"/>
<organism evidence="1">
    <name type="scientific">uncultured Thermomicrobiales bacterium</name>
    <dbReference type="NCBI Taxonomy" id="1645740"/>
    <lineage>
        <taxon>Bacteria</taxon>
        <taxon>Pseudomonadati</taxon>
        <taxon>Thermomicrobiota</taxon>
        <taxon>Thermomicrobia</taxon>
        <taxon>Thermomicrobiales</taxon>
        <taxon>environmental samples</taxon>
    </lineage>
</organism>
<evidence type="ECO:0008006" key="2">
    <source>
        <dbReference type="Google" id="ProtNLM"/>
    </source>
</evidence>
<dbReference type="EMBL" id="CADCWL010000011">
    <property type="protein sequence ID" value="CAA9545109.1"/>
    <property type="molecule type" value="Genomic_DNA"/>
</dbReference>
<name>A0A6J4UBP9_9BACT</name>
<protein>
    <recommendedName>
        <fullName evidence="2">Nif11 domain-containing protein</fullName>
    </recommendedName>
</protein>
<accession>A0A6J4UBP9</accession>
<gene>
    <name evidence="1" type="ORF">AVDCRST_MAG19-391</name>
</gene>